<reference evidence="1 2" key="1">
    <citation type="journal article" date="2014" name="Genome Announc.">
        <title>Complete Genome Sequence of Pseudomonas sp. Strain TKP, Isolated from a gamma-Hexachlorocyclohexane-Degrading Mixed Culture.</title>
        <authorList>
            <person name="Ohtsubo Y."/>
            <person name="Kishida K."/>
            <person name="Sato T."/>
            <person name="Tabata M."/>
            <person name="Kawasumi T."/>
            <person name="Ogura Y."/>
            <person name="Hayashi T."/>
            <person name="Tsuda M."/>
            <person name="Nagata Y."/>
        </authorList>
    </citation>
    <scope>NUCLEOTIDE SEQUENCE [LARGE SCALE GENOMIC DNA]</scope>
    <source>
        <strain evidence="1 2">TKP</strain>
    </source>
</reference>
<dbReference type="Proteomes" id="UP000018725">
    <property type="component" value="Chromosome"/>
</dbReference>
<evidence type="ECO:0000313" key="1">
    <source>
        <dbReference type="EMBL" id="AHC34870.1"/>
    </source>
</evidence>
<keyword evidence="2" id="KW-1185">Reference proteome</keyword>
<proteinExistence type="predicted"/>
<evidence type="ECO:0000313" key="2">
    <source>
        <dbReference type="Proteomes" id="UP000018725"/>
    </source>
</evidence>
<protein>
    <submittedName>
        <fullName evidence="1">Uncharacterized protein</fullName>
    </submittedName>
</protein>
<gene>
    <name evidence="1" type="ORF">U771_11710</name>
</gene>
<organism evidence="1 2">
    <name type="scientific">Pseudomonas gorinensis</name>
    <dbReference type="NCBI Taxonomy" id="3240790"/>
    <lineage>
        <taxon>Bacteria</taxon>
        <taxon>Pseudomonadati</taxon>
        <taxon>Pseudomonadota</taxon>
        <taxon>Gammaproteobacteria</taxon>
        <taxon>Pseudomonadales</taxon>
        <taxon>Pseudomonadaceae</taxon>
        <taxon>Pseudomonas</taxon>
    </lineage>
</organism>
<name>A0ACA7P4H4_9PSED</name>
<sequence length="467" mass="51318">MLAALCVAIDCPVTTIIPQELLMVFTKRFSRALLALGLPLTSHVALAGYTFEDGDLKGEVNLTVGGATLFTRGVNFGSGQVDARNGKNGGARINWQEVYVKPGVKLEYALQPDFSLLAGGSLVGASTFGDGDAGGFSRSSDGKVAAEELYGGFRAGEWKFTAGRQNYMIGTGFIVMDGNLDQYKDGAYWLGPRTAFKDSAILAWDHGALKSQAFTLRTDDDLGDFRMTGVNLDYNLDDQVTLGAMAMKVNALGPRGSTLPRRRDGMQVYNLRALNAKVPGVQALTLNAEYALERGSGEGVDYDANAWYAQADYAFSTVPLTPILGYRYASFSGDDNLTDNRQKAWDSLSKGFVDWSTWLVGDVVGNYLLFNSNENVQQFSLKTHLNETLTLGAIHYQFWLDEKNYMGAPVSDRRFADESVVFLDWTPTPSFYTSLSYNWVKPLAAAKQVFGDDQTFSALELYFTYRY</sequence>
<dbReference type="EMBL" id="CP006852">
    <property type="protein sequence ID" value="AHC34870.1"/>
    <property type="molecule type" value="Genomic_DNA"/>
</dbReference>
<accession>A0ACA7P4H4</accession>